<dbReference type="EMBL" id="FN667788">
    <property type="protein sequence ID" value="CBJ93876.1"/>
    <property type="molecule type" value="Genomic_DNA"/>
</dbReference>
<name>D5GV59_9CAUD</name>
<gene>
    <name evidence="1" type="ORF">CPT_0067</name>
</gene>
<evidence type="ECO:0000313" key="1">
    <source>
        <dbReference type="EMBL" id="CBJ93876.1"/>
    </source>
</evidence>
<accession>D5GV59</accession>
<protein>
    <submittedName>
        <fullName evidence="1">Hypothetical phage protein</fullName>
    </submittedName>
</protein>
<keyword evidence="2" id="KW-1185">Reference proteome</keyword>
<evidence type="ECO:0000313" key="2">
    <source>
        <dbReference type="Proteomes" id="UP000002369"/>
    </source>
</evidence>
<dbReference type="RefSeq" id="YP_009169201.1">
    <property type="nucleotide sequence ID" value="NC_027997.1"/>
</dbReference>
<proteinExistence type="predicted"/>
<dbReference type="GeneID" id="26041349"/>
<organism evidence="1 2">
    <name type="scientific">Campylobacter phage CP220</name>
    <dbReference type="NCBI Taxonomy" id="2994044"/>
    <lineage>
        <taxon>Viruses</taxon>
        <taxon>Duplodnaviria</taxon>
        <taxon>Heunggongvirae</taxon>
        <taxon>Uroviricota</taxon>
        <taxon>Caudoviricetes</taxon>
        <taxon>Connertonviridae</taxon>
        <taxon>Firehammervirus</taxon>
        <taxon>Firehammervirus CP220</taxon>
    </lineage>
</organism>
<dbReference type="Proteomes" id="UP000002369">
    <property type="component" value="Segment"/>
</dbReference>
<reference evidence="1 2" key="1">
    <citation type="journal article" date="2010" name="BMC Genomics">
        <title>Evidence for a lineage of virulent bacteriophages that target Campylobacter.</title>
        <authorList>
            <person name="Timms A.R."/>
            <person name="Cambray-Young J."/>
            <person name="Scott A.E."/>
            <person name="Petty N.K."/>
            <person name="Connerton P.L."/>
            <person name="Clarke L."/>
            <person name="Seeger K."/>
            <person name="Quail M."/>
            <person name="Cummings N."/>
            <person name="Maskell D.J."/>
            <person name="Thomson N.R."/>
            <person name="Connerton I.F."/>
        </authorList>
    </citation>
    <scope>NUCLEOTIDE SEQUENCE [LARGE SCALE GENOMIC DNA]</scope>
</reference>
<dbReference type="KEGG" id="vg:26041349"/>
<sequence>MNNLDFEEFKLKYNFIDQADEVFKSYVYEVTSNIDNKKYIGFRTSKQTDLIFGFLELRFFKL</sequence>